<feature type="repeat" description="ANK" evidence="3">
    <location>
        <begin position="154"/>
        <end position="186"/>
    </location>
</feature>
<reference evidence="4 5" key="1">
    <citation type="journal article" date="2024" name="J. Plant Pathol.">
        <title>Sequence and assembly of the genome of Seiridium unicorne, isolate CBS 538.82, causal agent of cypress canker disease.</title>
        <authorList>
            <person name="Scali E."/>
            <person name="Rocca G.D."/>
            <person name="Danti R."/>
            <person name="Garbelotto M."/>
            <person name="Barberini S."/>
            <person name="Baroncelli R."/>
            <person name="Emiliani G."/>
        </authorList>
    </citation>
    <scope>NUCLEOTIDE SEQUENCE [LARGE SCALE GENOMIC DNA]</scope>
    <source>
        <strain evidence="4 5">BM-138-508</strain>
    </source>
</reference>
<dbReference type="SUPFAM" id="SSF48403">
    <property type="entry name" value="Ankyrin repeat"/>
    <property type="match status" value="1"/>
</dbReference>
<feature type="repeat" description="ANK" evidence="3">
    <location>
        <begin position="23"/>
        <end position="55"/>
    </location>
</feature>
<accession>A0ABR2UE45</accession>
<dbReference type="PANTHER" id="PTHR24126">
    <property type="entry name" value="ANKYRIN REPEAT, PH AND SEC7 DOMAIN CONTAINING PROTEIN SECG-RELATED"/>
    <property type="match status" value="1"/>
</dbReference>
<evidence type="ECO:0000256" key="3">
    <source>
        <dbReference type="PROSITE-ProRule" id="PRU00023"/>
    </source>
</evidence>
<evidence type="ECO:0000313" key="4">
    <source>
        <dbReference type="EMBL" id="KAK9412900.1"/>
    </source>
</evidence>
<sequence length="455" mass="50152">MGTARQRGFSLRRAQNFDIQNSQGLTALHLALDDKRLSIAWLLIEKGANCNIWDKTGRTVLHIAALHGLVPLVSHLIYKGVDVNILDEGQRSPLHLAGAHMQTAIIELLAMATDCELRDGNGRTAPHCAIVDSDEQAVRCLIQNCKNMNLVDDEGQSALHIASHAGRVNMVNLLLKSGASADQQDSEDVNLADKNRESALHFAARLGNSKRNKDLIECLLSMNANAGLRNSNGHENSFGCFILNPLRNPNEQETYSLTIPTSRLEKGITDGEILARFTRGFFGGIFTPEVWFLRTTGFSKTDTRVTRGILSSAATKTAGELAETPQIWERSEISRTSTPAFGTLFFGNFLVVDCSSVSSSQLEAISTKHGEFARPPCIYAEFIFGSENSRLLVSHRFEVRRSEGPGSEVNVKITFSHVRSTGRPGRLTMPASFVWFHVLYSKLLFSDGIREVLLK</sequence>
<feature type="repeat" description="ANK" evidence="3">
    <location>
        <begin position="195"/>
        <end position="231"/>
    </location>
</feature>
<keyword evidence="5" id="KW-1185">Reference proteome</keyword>
<dbReference type="Proteomes" id="UP001408356">
    <property type="component" value="Unassembled WGS sequence"/>
</dbReference>
<evidence type="ECO:0000313" key="5">
    <source>
        <dbReference type="Proteomes" id="UP001408356"/>
    </source>
</evidence>
<organism evidence="4 5">
    <name type="scientific">Seiridium unicorne</name>
    <dbReference type="NCBI Taxonomy" id="138068"/>
    <lineage>
        <taxon>Eukaryota</taxon>
        <taxon>Fungi</taxon>
        <taxon>Dikarya</taxon>
        <taxon>Ascomycota</taxon>
        <taxon>Pezizomycotina</taxon>
        <taxon>Sordariomycetes</taxon>
        <taxon>Xylariomycetidae</taxon>
        <taxon>Amphisphaeriales</taxon>
        <taxon>Sporocadaceae</taxon>
        <taxon>Seiridium</taxon>
    </lineage>
</organism>
<dbReference type="InterPro" id="IPR036770">
    <property type="entry name" value="Ankyrin_rpt-contain_sf"/>
</dbReference>
<keyword evidence="2 3" id="KW-0040">ANK repeat</keyword>
<evidence type="ECO:0008006" key="6">
    <source>
        <dbReference type="Google" id="ProtNLM"/>
    </source>
</evidence>
<keyword evidence="1" id="KW-0677">Repeat</keyword>
<dbReference type="PROSITE" id="PS50297">
    <property type="entry name" value="ANK_REP_REGION"/>
    <property type="match status" value="3"/>
</dbReference>
<protein>
    <recommendedName>
        <fullName evidence="6">Ankyrin repeat protein</fullName>
    </recommendedName>
</protein>
<dbReference type="Pfam" id="PF12796">
    <property type="entry name" value="Ank_2"/>
    <property type="match status" value="2"/>
</dbReference>
<feature type="repeat" description="ANK" evidence="3">
    <location>
        <begin position="56"/>
        <end position="88"/>
    </location>
</feature>
<gene>
    <name evidence="4" type="ORF">SUNI508_12313</name>
</gene>
<name>A0ABR2UE45_9PEZI</name>
<dbReference type="EMBL" id="JARVKF010000447">
    <property type="protein sequence ID" value="KAK9412900.1"/>
    <property type="molecule type" value="Genomic_DNA"/>
</dbReference>
<comment type="caution">
    <text evidence="4">The sequence shown here is derived from an EMBL/GenBank/DDBJ whole genome shotgun (WGS) entry which is preliminary data.</text>
</comment>
<dbReference type="Gene3D" id="1.25.40.20">
    <property type="entry name" value="Ankyrin repeat-containing domain"/>
    <property type="match status" value="4"/>
</dbReference>
<dbReference type="SMART" id="SM00248">
    <property type="entry name" value="ANK"/>
    <property type="match status" value="6"/>
</dbReference>
<dbReference type="PROSITE" id="PS50088">
    <property type="entry name" value="ANK_REPEAT"/>
    <property type="match status" value="4"/>
</dbReference>
<evidence type="ECO:0000256" key="1">
    <source>
        <dbReference type="ARBA" id="ARBA00022737"/>
    </source>
</evidence>
<evidence type="ECO:0000256" key="2">
    <source>
        <dbReference type="ARBA" id="ARBA00023043"/>
    </source>
</evidence>
<dbReference type="InterPro" id="IPR002110">
    <property type="entry name" value="Ankyrin_rpt"/>
</dbReference>
<proteinExistence type="predicted"/>
<dbReference type="PANTHER" id="PTHR24126:SF14">
    <property type="entry name" value="ANK_REP_REGION DOMAIN-CONTAINING PROTEIN"/>
    <property type="match status" value="1"/>
</dbReference>